<comment type="caution">
    <text evidence="2">The sequence shown here is derived from an EMBL/GenBank/DDBJ whole genome shotgun (WGS) entry which is preliminary data.</text>
</comment>
<feature type="domain" description="Carrier" evidence="1">
    <location>
        <begin position="1"/>
        <end position="47"/>
    </location>
</feature>
<dbReference type="PROSITE" id="PS50075">
    <property type="entry name" value="CARRIER"/>
    <property type="match status" value="1"/>
</dbReference>
<name>A0A6G3XXC0_9ACTN</name>
<dbReference type="InterPro" id="IPR009081">
    <property type="entry name" value="PP-bd_ACP"/>
</dbReference>
<reference evidence="2" key="1">
    <citation type="submission" date="2020-01" db="EMBL/GenBank/DDBJ databases">
        <title>Insect and environment-associated Actinomycetes.</title>
        <authorList>
            <person name="Currrie C."/>
            <person name="Chevrette M."/>
            <person name="Carlson C."/>
            <person name="Stubbendieck R."/>
            <person name="Wendt-Pienkowski E."/>
        </authorList>
    </citation>
    <scope>NUCLEOTIDE SEQUENCE</scope>
    <source>
        <strain evidence="2">SID7499</strain>
    </source>
</reference>
<dbReference type="Gene3D" id="1.10.1200.10">
    <property type="entry name" value="ACP-like"/>
    <property type="match status" value="1"/>
</dbReference>
<gene>
    <name evidence="2" type="ORF">G3M58_90290</name>
</gene>
<dbReference type="EMBL" id="JAAGMN010009798">
    <property type="protein sequence ID" value="NEE22446.1"/>
    <property type="molecule type" value="Genomic_DNA"/>
</dbReference>
<dbReference type="GO" id="GO:0043041">
    <property type="term" value="P:amino acid activation for nonribosomal peptide biosynthetic process"/>
    <property type="evidence" value="ECO:0007669"/>
    <property type="project" value="TreeGrafter"/>
</dbReference>
<accession>A0A6G3XXC0</accession>
<dbReference type="PANTHER" id="PTHR45527">
    <property type="entry name" value="NONRIBOSOMAL PEPTIDE SYNTHETASE"/>
    <property type="match status" value="1"/>
</dbReference>
<protein>
    <recommendedName>
        <fullName evidence="1">Carrier domain-containing protein</fullName>
    </recommendedName>
</protein>
<evidence type="ECO:0000259" key="1">
    <source>
        <dbReference type="PROSITE" id="PS50075"/>
    </source>
</evidence>
<dbReference type="GO" id="GO:0044550">
    <property type="term" value="P:secondary metabolite biosynthetic process"/>
    <property type="evidence" value="ECO:0007669"/>
    <property type="project" value="TreeGrafter"/>
</dbReference>
<dbReference type="InterPro" id="IPR036736">
    <property type="entry name" value="ACP-like_sf"/>
</dbReference>
<organism evidence="2">
    <name type="scientific">Streptomyces sp. SID7499</name>
    <dbReference type="NCBI Taxonomy" id="2706086"/>
    <lineage>
        <taxon>Bacteria</taxon>
        <taxon>Bacillati</taxon>
        <taxon>Actinomycetota</taxon>
        <taxon>Actinomycetes</taxon>
        <taxon>Kitasatosporales</taxon>
        <taxon>Streptomycetaceae</taxon>
        <taxon>Streptomyces</taxon>
    </lineage>
</organism>
<dbReference type="PANTHER" id="PTHR45527:SF1">
    <property type="entry name" value="FATTY ACID SYNTHASE"/>
    <property type="match status" value="1"/>
</dbReference>
<dbReference type="Pfam" id="PF00550">
    <property type="entry name" value="PP-binding"/>
    <property type="match status" value="1"/>
</dbReference>
<dbReference type="GO" id="GO:0005737">
    <property type="term" value="C:cytoplasm"/>
    <property type="evidence" value="ECO:0007669"/>
    <property type="project" value="TreeGrafter"/>
</dbReference>
<dbReference type="GO" id="GO:0031177">
    <property type="term" value="F:phosphopantetheine binding"/>
    <property type="evidence" value="ECO:0007669"/>
    <property type="project" value="TreeGrafter"/>
</dbReference>
<feature type="non-terminal residue" evidence="2">
    <location>
        <position position="67"/>
    </location>
</feature>
<evidence type="ECO:0000313" key="2">
    <source>
        <dbReference type="EMBL" id="NEE22446.1"/>
    </source>
</evidence>
<proteinExistence type="predicted"/>
<feature type="non-terminal residue" evidence="2">
    <location>
        <position position="1"/>
    </location>
</feature>
<sequence length="67" mass="7124">FFALGGDSITSIVLVSAARRRGLVITPRDVFEQRTVSALARVARREETAALVHDPGAGAVPLTPVMH</sequence>
<dbReference type="AlphaFoldDB" id="A0A6G3XXC0"/>
<dbReference type="SUPFAM" id="SSF47336">
    <property type="entry name" value="ACP-like"/>
    <property type="match status" value="1"/>
</dbReference>